<name>A0ABP6EL17_9ACTN</name>
<organism evidence="11 12">
    <name type="scientific">Nonomuraea recticatena</name>
    <dbReference type="NCBI Taxonomy" id="46178"/>
    <lineage>
        <taxon>Bacteria</taxon>
        <taxon>Bacillati</taxon>
        <taxon>Actinomycetota</taxon>
        <taxon>Actinomycetes</taxon>
        <taxon>Streptosporangiales</taxon>
        <taxon>Streptosporangiaceae</taxon>
        <taxon>Nonomuraea</taxon>
    </lineage>
</organism>
<dbReference type="PANTHER" id="PTHR24421:SF10">
    <property type="entry name" value="NITRATE_NITRITE SENSOR PROTEIN NARQ"/>
    <property type="match status" value="1"/>
</dbReference>
<evidence type="ECO:0000256" key="1">
    <source>
        <dbReference type="ARBA" id="ARBA00000085"/>
    </source>
</evidence>
<evidence type="ECO:0000256" key="2">
    <source>
        <dbReference type="ARBA" id="ARBA00012438"/>
    </source>
</evidence>
<keyword evidence="5" id="KW-0547">Nucleotide-binding</keyword>
<dbReference type="EC" id="2.7.13.3" evidence="2"/>
<keyword evidence="9" id="KW-1133">Transmembrane helix</keyword>
<protein>
    <recommendedName>
        <fullName evidence="2">histidine kinase</fullName>
        <ecNumber evidence="2">2.7.13.3</ecNumber>
    </recommendedName>
</protein>
<evidence type="ECO:0000256" key="4">
    <source>
        <dbReference type="ARBA" id="ARBA00022679"/>
    </source>
</evidence>
<accession>A0ABP6EL17</accession>
<dbReference type="EMBL" id="BAAATE010000012">
    <property type="protein sequence ID" value="GAA2669647.1"/>
    <property type="molecule type" value="Genomic_DNA"/>
</dbReference>
<keyword evidence="12" id="KW-1185">Reference proteome</keyword>
<keyword evidence="9" id="KW-0812">Transmembrane</keyword>
<keyword evidence="4" id="KW-0808">Transferase</keyword>
<comment type="catalytic activity">
    <reaction evidence="1">
        <text>ATP + protein L-histidine = ADP + protein N-phospho-L-histidine.</text>
        <dbReference type="EC" id="2.7.13.3"/>
    </reaction>
</comment>
<evidence type="ECO:0000259" key="10">
    <source>
        <dbReference type="Pfam" id="PF07730"/>
    </source>
</evidence>
<dbReference type="Gene3D" id="3.30.565.10">
    <property type="entry name" value="Histidine kinase-like ATPase, C-terminal domain"/>
    <property type="match status" value="1"/>
</dbReference>
<evidence type="ECO:0000313" key="12">
    <source>
        <dbReference type="Proteomes" id="UP001501666"/>
    </source>
</evidence>
<gene>
    <name evidence="11" type="ORF">GCM10010412_048280</name>
</gene>
<feature type="transmembrane region" description="Helical" evidence="9">
    <location>
        <begin position="39"/>
        <end position="59"/>
    </location>
</feature>
<dbReference type="InterPro" id="IPR050482">
    <property type="entry name" value="Sensor_HK_TwoCompSys"/>
</dbReference>
<dbReference type="SUPFAM" id="SSF55874">
    <property type="entry name" value="ATPase domain of HSP90 chaperone/DNA topoisomerase II/histidine kinase"/>
    <property type="match status" value="1"/>
</dbReference>
<dbReference type="GO" id="GO:0016301">
    <property type="term" value="F:kinase activity"/>
    <property type="evidence" value="ECO:0007669"/>
    <property type="project" value="UniProtKB-KW"/>
</dbReference>
<feature type="transmembrane region" description="Helical" evidence="9">
    <location>
        <begin position="12"/>
        <end position="33"/>
    </location>
</feature>
<feature type="transmembrane region" description="Helical" evidence="9">
    <location>
        <begin position="64"/>
        <end position="83"/>
    </location>
</feature>
<dbReference type="InterPro" id="IPR036890">
    <property type="entry name" value="HATPase_C_sf"/>
</dbReference>
<keyword evidence="7" id="KW-0067">ATP-binding</keyword>
<feature type="transmembrane region" description="Helical" evidence="9">
    <location>
        <begin position="144"/>
        <end position="164"/>
    </location>
</feature>
<evidence type="ECO:0000256" key="5">
    <source>
        <dbReference type="ARBA" id="ARBA00022741"/>
    </source>
</evidence>
<dbReference type="Proteomes" id="UP001501666">
    <property type="component" value="Unassembled WGS sequence"/>
</dbReference>
<evidence type="ECO:0000256" key="3">
    <source>
        <dbReference type="ARBA" id="ARBA00022553"/>
    </source>
</evidence>
<dbReference type="CDD" id="cd16917">
    <property type="entry name" value="HATPase_UhpB-NarQ-NarX-like"/>
    <property type="match status" value="1"/>
</dbReference>
<dbReference type="Pfam" id="PF07730">
    <property type="entry name" value="HisKA_3"/>
    <property type="match status" value="1"/>
</dbReference>
<reference evidence="12" key="1">
    <citation type="journal article" date="2019" name="Int. J. Syst. Evol. Microbiol.">
        <title>The Global Catalogue of Microorganisms (GCM) 10K type strain sequencing project: providing services to taxonomists for standard genome sequencing and annotation.</title>
        <authorList>
            <consortium name="The Broad Institute Genomics Platform"/>
            <consortium name="The Broad Institute Genome Sequencing Center for Infectious Disease"/>
            <person name="Wu L."/>
            <person name="Ma J."/>
        </authorList>
    </citation>
    <scope>NUCLEOTIDE SEQUENCE [LARGE SCALE GENOMIC DNA]</scope>
    <source>
        <strain evidence="12">JCM 6835</strain>
    </source>
</reference>
<evidence type="ECO:0000256" key="6">
    <source>
        <dbReference type="ARBA" id="ARBA00022777"/>
    </source>
</evidence>
<proteinExistence type="predicted"/>
<dbReference type="InterPro" id="IPR011712">
    <property type="entry name" value="Sig_transdc_His_kin_sub3_dim/P"/>
</dbReference>
<keyword evidence="6 11" id="KW-0418">Kinase</keyword>
<evidence type="ECO:0000256" key="9">
    <source>
        <dbReference type="SAM" id="Phobius"/>
    </source>
</evidence>
<keyword evidence="9" id="KW-0472">Membrane</keyword>
<feature type="domain" description="Signal transduction histidine kinase subgroup 3 dimerisation and phosphoacceptor" evidence="10">
    <location>
        <begin position="186"/>
        <end position="249"/>
    </location>
</feature>
<evidence type="ECO:0000256" key="7">
    <source>
        <dbReference type="ARBA" id="ARBA00022840"/>
    </source>
</evidence>
<evidence type="ECO:0000313" key="11">
    <source>
        <dbReference type="EMBL" id="GAA2669647.1"/>
    </source>
</evidence>
<dbReference type="PANTHER" id="PTHR24421">
    <property type="entry name" value="NITRATE/NITRITE SENSOR PROTEIN NARX-RELATED"/>
    <property type="match status" value="1"/>
</dbReference>
<sequence>MTVSQRRSTWPATTAVAHVVLALLTVIILAGVWHLGADLWQVLAAAGAAVLLHVGAVVAHRRPWVGYVIGALGMLVLVTTPFLGWSPTMLPSAACFPLTLWRLTSRVSVRSSVVALAVAALGIVLTELVAWARLPPDVPGWTRLVEGGLLMLVVGGVWLAALLVRRRHEAGRRAESERLAAAVADERASIRRDLHDVIAHTVTVMVARIEAAAVTTTDPATRRELGDIAEAGRDAHQGLRAMLATLGPATVAPRAGSRPREVPIALDALPDLVASAASPLHAVTFAEVGERRPLSLSAEVAAVRTVQEGITNALRHLEPPVEVTVRLRWTPAEVVVEVRDDGGKALRDVGSQGTGLIGIEERVRTAGGTLSIDDGDDGWMLRARLPTKEGA</sequence>
<keyword evidence="3" id="KW-0597">Phosphoprotein</keyword>
<comment type="caution">
    <text evidence="11">The sequence shown here is derived from an EMBL/GenBank/DDBJ whole genome shotgun (WGS) entry which is preliminary data.</text>
</comment>
<dbReference type="Gene3D" id="1.20.5.1930">
    <property type="match status" value="1"/>
</dbReference>
<keyword evidence="8" id="KW-0902">Two-component regulatory system</keyword>
<feature type="transmembrane region" description="Helical" evidence="9">
    <location>
        <begin position="112"/>
        <end position="132"/>
    </location>
</feature>
<evidence type="ECO:0000256" key="8">
    <source>
        <dbReference type="ARBA" id="ARBA00023012"/>
    </source>
</evidence>